<protein>
    <submittedName>
        <fullName evidence="2">Alpha/beta hydrolase</fullName>
    </submittedName>
</protein>
<name>A0A940XV31_9ACTN</name>
<proteinExistence type="predicted"/>
<dbReference type="Gene3D" id="3.40.50.1820">
    <property type="entry name" value="alpha/beta hydrolase"/>
    <property type="match status" value="1"/>
</dbReference>
<dbReference type="EMBL" id="JAGPYQ010000001">
    <property type="protein sequence ID" value="MBQ0850696.1"/>
    <property type="molecule type" value="Genomic_DNA"/>
</dbReference>
<dbReference type="PRINTS" id="PR00111">
    <property type="entry name" value="ABHYDROLASE"/>
</dbReference>
<dbReference type="PANTHER" id="PTHR43798:SF33">
    <property type="entry name" value="HYDROLASE, PUTATIVE (AFU_ORTHOLOGUE AFUA_2G14860)-RELATED"/>
    <property type="match status" value="1"/>
</dbReference>
<evidence type="ECO:0000313" key="2">
    <source>
        <dbReference type="EMBL" id="MBQ0850696.1"/>
    </source>
</evidence>
<evidence type="ECO:0000259" key="1">
    <source>
        <dbReference type="Pfam" id="PF00561"/>
    </source>
</evidence>
<dbReference type="RefSeq" id="WP_210884952.1">
    <property type="nucleotide sequence ID" value="NZ_JAGPYQ010000001.1"/>
</dbReference>
<dbReference type="AlphaFoldDB" id="A0A940XV31"/>
<dbReference type="GO" id="GO:0016020">
    <property type="term" value="C:membrane"/>
    <property type="evidence" value="ECO:0007669"/>
    <property type="project" value="TreeGrafter"/>
</dbReference>
<dbReference type="PANTHER" id="PTHR43798">
    <property type="entry name" value="MONOACYLGLYCEROL LIPASE"/>
    <property type="match status" value="1"/>
</dbReference>
<reference evidence="2 3" key="1">
    <citation type="submission" date="2021-04" db="EMBL/GenBank/DDBJ databases">
        <authorList>
            <person name="Tang X."/>
            <person name="Zhou X."/>
            <person name="Chen X."/>
            <person name="Cernava T."/>
            <person name="Zhang C."/>
        </authorList>
    </citation>
    <scope>NUCLEOTIDE SEQUENCE [LARGE SCALE GENOMIC DNA]</scope>
    <source>
        <strain evidence="2 3">BH-SS-21</strain>
    </source>
</reference>
<evidence type="ECO:0000313" key="3">
    <source>
        <dbReference type="Proteomes" id="UP000677413"/>
    </source>
</evidence>
<keyword evidence="3" id="KW-1185">Reference proteome</keyword>
<keyword evidence="2" id="KW-0378">Hydrolase</keyword>
<gene>
    <name evidence="2" type="ORF">J8N05_21265</name>
</gene>
<dbReference type="InterPro" id="IPR029058">
    <property type="entry name" value="AB_hydrolase_fold"/>
</dbReference>
<dbReference type="InterPro" id="IPR050266">
    <property type="entry name" value="AB_hydrolase_sf"/>
</dbReference>
<dbReference type="InterPro" id="IPR000073">
    <property type="entry name" value="AB_hydrolase_1"/>
</dbReference>
<comment type="caution">
    <text evidence="2">The sequence shown here is derived from an EMBL/GenBank/DDBJ whole genome shotgun (WGS) entry which is preliminary data.</text>
</comment>
<dbReference type="Pfam" id="PF00561">
    <property type="entry name" value="Abhydrolase_1"/>
    <property type="match status" value="1"/>
</dbReference>
<organism evidence="2 3">
    <name type="scientific">Streptomyces liliiviolaceus</name>
    <dbReference type="NCBI Taxonomy" id="2823109"/>
    <lineage>
        <taxon>Bacteria</taxon>
        <taxon>Bacillati</taxon>
        <taxon>Actinomycetota</taxon>
        <taxon>Actinomycetes</taxon>
        <taxon>Kitasatosporales</taxon>
        <taxon>Streptomycetaceae</taxon>
        <taxon>Streptomyces</taxon>
    </lineage>
</organism>
<sequence>MELDWHGETLHYTDEGVAGDAILFLHGLGGNANNWLHQRRAFARHHRVITLDLPGHGRSTGTKVPFGHYANAAHAVLDHLRVDQVSVVGLAMGARVGIMLAARSPHRVRRLTIVNGYLELPPHERRQRAELYDLLLRPGGARTWAELLLDGMGVHGHAGITRGFLKSADRIDPAHVNAVFHQVDQSDQLEEFRALTVPVQLIVGERDHLVPSSSTDQLASLTGEVTISRLSGSGHLPYLEEPATFNRVLGEFVHGKDGFVHGQAASADDSPPDTALR</sequence>
<dbReference type="SUPFAM" id="SSF53474">
    <property type="entry name" value="alpha/beta-Hydrolases"/>
    <property type="match status" value="1"/>
</dbReference>
<dbReference type="Proteomes" id="UP000677413">
    <property type="component" value="Unassembled WGS sequence"/>
</dbReference>
<feature type="domain" description="AB hydrolase-1" evidence="1">
    <location>
        <begin position="21"/>
        <end position="132"/>
    </location>
</feature>
<accession>A0A940XV31</accession>
<dbReference type="GO" id="GO:0016787">
    <property type="term" value="F:hydrolase activity"/>
    <property type="evidence" value="ECO:0007669"/>
    <property type="project" value="UniProtKB-KW"/>
</dbReference>